<name>A0A381XM18_9ZZZZ</name>
<organism evidence="1">
    <name type="scientific">marine metagenome</name>
    <dbReference type="NCBI Taxonomy" id="408172"/>
    <lineage>
        <taxon>unclassified sequences</taxon>
        <taxon>metagenomes</taxon>
        <taxon>ecological metagenomes</taxon>
    </lineage>
</organism>
<gene>
    <name evidence="1" type="ORF">METZ01_LOCUS118504</name>
</gene>
<dbReference type="EMBL" id="UINC01015620">
    <property type="protein sequence ID" value="SVA65650.1"/>
    <property type="molecule type" value="Genomic_DNA"/>
</dbReference>
<dbReference type="Gene3D" id="2.60.300.12">
    <property type="entry name" value="HesB-like domain"/>
    <property type="match status" value="1"/>
</dbReference>
<evidence type="ECO:0008006" key="2">
    <source>
        <dbReference type="Google" id="ProtNLM"/>
    </source>
</evidence>
<evidence type="ECO:0000313" key="1">
    <source>
        <dbReference type="EMBL" id="SVA65650.1"/>
    </source>
</evidence>
<reference evidence="1" key="1">
    <citation type="submission" date="2018-05" db="EMBL/GenBank/DDBJ databases">
        <authorList>
            <person name="Lanie J.A."/>
            <person name="Ng W.-L."/>
            <person name="Kazmierczak K.M."/>
            <person name="Andrzejewski T.M."/>
            <person name="Davidsen T.M."/>
            <person name="Wayne K.J."/>
            <person name="Tettelin H."/>
            <person name="Glass J.I."/>
            <person name="Rusch D."/>
            <person name="Podicherti R."/>
            <person name="Tsui H.-C.T."/>
            <person name="Winkler M.E."/>
        </authorList>
    </citation>
    <scope>NUCLEOTIDE SEQUENCE</scope>
</reference>
<dbReference type="SUPFAM" id="SSF89360">
    <property type="entry name" value="HesB-like domain"/>
    <property type="match status" value="1"/>
</dbReference>
<proteinExistence type="predicted"/>
<sequence>MTKRIKDPISFSQLAQDTILNFIGMQGEPAAVRISVASDSPLDPRYEVTLIDLDERGAEDFIFDGNGFEVLIDPKSLELLEGTRIDW</sequence>
<accession>A0A381XM18</accession>
<dbReference type="AlphaFoldDB" id="A0A381XM18"/>
<dbReference type="InterPro" id="IPR035903">
    <property type="entry name" value="HesB-like_dom_sf"/>
</dbReference>
<protein>
    <recommendedName>
        <fullName evidence="2">FeS cluster biogenesis domain-containing protein</fullName>
    </recommendedName>
</protein>
<feature type="non-terminal residue" evidence="1">
    <location>
        <position position="87"/>
    </location>
</feature>